<gene>
    <name evidence="5" type="ORF">BK131_16920</name>
</gene>
<dbReference type="InterPro" id="IPR010071">
    <property type="entry name" value="AA_adenyl_dom"/>
</dbReference>
<comment type="similarity">
    <text evidence="1">Belongs to the ATP-dependent AMP-binding enzyme family.</text>
</comment>
<dbReference type="Gene3D" id="3.30.300.30">
    <property type="match status" value="1"/>
</dbReference>
<dbReference type="Gene3D" id="3.40.50.980">
    <property type="match status" value="2"/>
</dbReference>
<dbReference type="Pfam" id="PF00501">
    <property type="entry name" value="AMP-binding"/>
    <property type="match status" value="1"/>
</dbReference>
<dbReference type="InterPro" id="IPR000873">
    <property type="entry name" value="AMP-dep_synth/lig_dom"/>
</dbReference>
<dbReference type="OrthoDB" id="9765680at2"/>
<dbReference type="InterPro" id="IPR020845">
    <property type="entry name" value="AMP-binding_CS"/>
</dbReference>
<dbReference type="InterPro" id="IPR020459">
    <property type="entry name" value="AMP-binding"/>
</dbReference>
<dbReference type="InterPro" id="IPR045851">
    <property type="entry name" value="AMP-bd_C_sf"/>
</dbReference>
<dbReference type="RefSeq" id="WP_076332496.1">
    <property type="nucleotide sequence ID" value="NZ_MRTJ01000006.1"/>
</dbReference>
<dbReference type="EMBL" id="MRTJ01000006">
    <property type="protein sequence ID" value="OMF12921.1"/>
    <property type="molecule type" value="Genomic_DNA"/>
</dbReference>
<dbReference type="FunFam" id="3.40.50.980:FF:000001">
    <property type="entry name" value="Non-ribosomal peptide synthetase"/>
    <property type="match status" value="1"/>
</dbReference>
<dbReference type="PRINTS" id="PR00154">
    <property type="entry name" value="AMPBINDING"/>
</dbReference>
<feature type="domain" description="AMP-dependent synthetase/ligase" evidence="4">
    <location>
        <begin position="16"/>
        <end position="356"/>
    </location>
</feature>
<dbReference type="AlphaFoldDB" id="A0A1R1BSY2"/>
<dbReference type="Proteomes" id="UP000187134">
    <property type="component" value="Unassembled WGS sequence"/>
</dbReference>
<accession>A0A1R1BSY2</accession>
<comment type="caution">
    <text evidence="5">The sequence shown here is derived from an EMBL/GenBank/DDBJ whole genome shotgun (WGS) entry which is preliminary data.</text>
</comment>
<keyword evidence="2" id="KW-0677">Repeat</keyword>
<dbReference type="PROSITE" id="PS00455">
    <property type="entry name" value="AMP_BINDING"/>
    <property type="match status" value="1"/>
</dbReference>
<dbReference type="GO" id="GO:0031177">
    <property type="term" value="F:phosphopantetheine binding"/>
    <property type="evidence" value="ECO:0007669"/>
    <property type="project" value="TreeGrafter"/>
</dbReference>
<dbReference type="CDD" id="cd05930">
    <property type="entry name" value="A_NRPS"/>
    <property type="match status" value="1"/>
</dbReference>
<reference evidence="5 6" key="1">
    <citation type="submission" date="2016-11" db="EMBL/GenBank/DDBJ databases">
        <title>Paenibacillus species isolates.</title>
        <authorList>
            <person name="Beno S.M."/>
        </authorList>
    </citation>
    <scope>NUCLEOTIDE SEQUENCE [LARGE SCALE GENOMIC DNA]</scope>
    <source>
        <strain evidence="5 6">FSL H8-0246</strain>
    </source>
</reference>
<keyword evidence="3" id="KW-0045">Antibiotic biosynthesis</keyword>
<sequence length="495" mass="56316">MKEIHTPATSNVNLLFQETSKNNSSKLAIKDENNFLTYNDLDRTVNNLAHWLKTQHHFKKNEVIAIIHERSVETVTAMLAILRIGGVFLPIDPSLPIARIEYMLKDSEAVHILTSRKLEVNYKNRTNSLIVIDDILKLPQYNDLSLVDIKKSDPAYIIYTSGSTGKPKGVVTKHEGLSNLTSVFTNDLDIQQHDRVLQFASISFDASIWEIFMAFFTGASLHIVPQNIIMNPRHFENYLNINKISILTLGPAYLAYLNPSNIEHIKTVITAGSQISSDLVKKWSKFEYVNAYGPTETTICATLWKRTDMEEIESIPIGKAIQNCETYVMDANLNELPAGQTGELCIAGINLAIGYLNNDEMTNKKFIFCEALGKRLYRTGDQAKLTNNNDLIYLGRIDDQIKIRGYRIEIGEIEYYLKTYPEILDACVKVVKDSQNQDHLCAYYLSDEAINNIHIKEFLCSYLPSYMVPNHLIRLYKFPLNFSGKVDKSKLHSPF</sequence>
<organism evidence="5 6">
    <name type="scientific">Paenibacillus amylolyticus</name>
    <dbReference type="NCBI Taxonomy" id="1451"/>
    <lineage>
        <taxon>Bacteria</taxon>
        <taxon>Bacillati</taxon>
        <taxon>Bacillota</taxon>
        <taxon>Bacilli</taxon>
        <taxon>Bacillales</taxon>
        <taxon>Paenibacillaceae</taxon>
        <taxon>Paenibacillus</taxon>
    </lineage>
</organism>
<evidence type="ECO:0000256" key="2">
    <source>
        <dbReference type="ARBA" id="ARBA00022737"/>
    </source>
</evidence>
<dbReference type="PANTHER" id="PTHR45527:SF1">
    <property type="entry name" value="FATTY ACID SYNTHASE"/>
    <property type="match status" value="1"/>
</dbReference>
<proteinExistence type="inferred from homology"/>
<dbReference type="Gene3D" id="2.30.38.10">
    <property type="entry name" value="Luciferase, Domain 3"/>
    <property type="match status" value="1"/>
</dbReference>
<evidence type="ECO:0000313" key="5">
    <source>
        <dbReference type="EMBL" id="OMF12921.1"/>
    </source>
</evidence>
<name>A0A1R1BSY2_PAEAM</name>
<evidence type="ECO:0000256" key="3">
    <source>
        <dbReference type="ARBA" id="ARBA00023194"/>
    </source>
</evidence>
<dbReference type="GO" id="GO:0043041">
    <property type="term" value="P:amino acid activation for nonribosomal peptide biosynthetic process"/>
    <property type="evidence" value="ECO:0007669"/>
    <property type="project" value="TreeGrafter"/>
</dbReference>
<protein>
    <recommendedName>
        <fullName evidence="4">AMP-dependent synthetase/ligase domain-containing protein</fullName>
    </recommendedName>
</protein>
<dbReference type="PANTHER" id="PTHR45527">
    <property type="entry name" value="NONRIBOSOMAL PEPTIDE SYNTHETASE"/>
    <property type="match status" value="1"/>
</dbReference>
<dbReference type="GO" id="GO:0017000">
    <property type="term" value="P:antibiotic biosynthetic process"/>
    <property type="evidence" value="ECO:0007669"/>
    <property type="project" value="UniProtKB-KW"/>
</dbReference>
<dbReference type="NCBIfam" id="TIGR01733">
    <property type="entry name" value="AA-adenyl-dom"/>
    <property type="match status" value="1"/>
</dbReference>
<dbReference type="GO" id="GO:0005737">
    <property type="term" value="C:cytoplasm"/>
    <property type="evidence" value="ECO:0007669"/>
    <property type="project" value="TreeGrafter"/>
</dbReference>
<evidence type="ECO:0000313" key="6">
    <source>
        <dbReference type="Proteomes" id="UP000187134"/>
    </source>
</evidence>
<evidence type="ECO:0000256" key="1">
    <source>
        <dbReference type="ARBA" id="ARBA00006432"/>
    </source>
</evidence>
<dbReference type="GO" id="GO:0044550">
    <property type="term" value="P:secondary metabolite biosynthetic process"/>
    <property type="evidence" value="ECO:0007669"/>
    <property type="project" value="TreeGrafter"/>
</dbReference>
<evidence type="ECO:0000259" key="4">
    <source>
        <dbReference type="Pfam" id="PF00501"/>
    </source>
</evidence>
<dbReference type="SUPFAM" id="SSF56801">
    <property type="entry name" value="Acetyl-CoA synthetase-like"/>
    <property type="match status" value="1"/>
</dbReference>